<dbReference type="AlphaFoldDB" id="A0A7W9PA96"/>
<dbReference type="RefSeq" id="WP_040753063.1">
    <property type="nucleotide sequence ID" value="NZ_JACHIT010000001.1"/>
</dbReference>
<dbReference type="Pfam" id="PF21597">
    <property type="entry name" value="TetR_C_43"/>
    <property type="match status" value="1"/>
</dbReference>
<reference evidence="6 7" key="1">
    <citation type="submission" date="2020-08" db="EMBL/GenBank/DDBJ databases">
        <title>Sequencing the genomes of 1000 actinobacteria strains.</title>
        <authorList>
            <person name="Klenk H.-P."/>
        </authorList>
    </citation>
    <scope>NUCLEOTIDE SEQUENCE [LARGE SCALE GENOMIC DNA]</scope>
    <source>
        <strain evidence="6 7">DSM 43582</strain>
    </source>
</reference>
<dbReference type="SUPFAM" id="SSF46689">
    <property type="entry name" value="Homeodomain-like"/>
    <property type="match status" value="1"/>
</dbReference>
<dbReference type="PANTHER" id="PTHR30055">
    <property type="entry name" value="HTH-TYPE TRANSCRIPTIONAL REGULATOR RUTR"/>
    <property type="match status" value="1"/>
</dbReference>
<dbReference type="Proteomes" id="UP000540412">
    <property type="component" value="Unassembled WGS sequence"/>
</dbReference>
<keyword evidence="2 4" id="KW-0238">DNA-binding</keyword>
<dbReference type="PANTHER" id="PTHR30055:SF234">
    <property type="entry name" value="HTH-TYPE TRANSCRIPTIONAL REGULATOR BETI"/>
    <property type="match status" value="1"/>
</dbReference>
<dbReference type="InterPro" id="IPR036271">
    <property type="entry name" value="Tet_transcr_reg_TetR-rel_C_sf"/>
</dbReference>
<dbReference type="Gene3D" id="1.10.357.10">
    <property type="entry name" value="Tetracycline Repressor, domain 2"/>
    <property type="match status" value="1"/>
</dbReference>
<gene>
    <name evidence="6" type="ORF">BJY24_000866</name>
</gene>
<name>A0A7W9PA96_9NOCA</name>
<evidence type="ECO:0000313" key="6">
    <source>
        <dbReference type="EMBL" id="MBB5911999.1"/>
    </source>
</evidence>
<evidence type="ECO:0000313" key="7">
    <source>
        <dbReference type="Proteomes" id="UP000540412"/>
    </source>
</evidence>
<evidence type="ECO:0000256" key="4">
    <source>
        <dbReference type="PROSITE-ProRule" id="PRU00335"/>
    </source>
</evidence>
<keyword evidence="3" id="KW-0804">Transcription</keyword>
<dbReference type="PRINTS" id="PR00455">
    <property type="entry name" value="HTHTETR"/>
</dbReference>
<keyword evidence="7" id="KW-1185">Reference proteome</keyword>
<feature type="domain" description="HTH tetR-type" evidence="5">
    <location>
        <begin position="15"/>
        <end position="74"/>
    </location>
</feature>
<evidence type="ECO:0000256" key="3">
    <source>
        <dbReference type="ARBA" id="ARBA00023163"/>
    </source>
</evidence>
<comment type="caution">
    <text evidence="6">The sequence shown here is derived from an EMBL/GenBank/DDBJ whole genome shotgun (WGS) entry which is preliminary data.</text>
</comment>
<dbReference type="InterPro" id="IPR001647">
    <property type="entry name" value="HTH_TetR"/>
</dbReference>
<dbReference type="InterPro" id="IPR049445">
    <property type="entry name" value="TetR_SbtR-like_C"/>
</dbReference>
<dbReference type="InterPro" id="IPR009057">
    <property type="entry name" value="Homeodomain-like_sf"/>
</dbReference>
<evidence type="ECO:0000256" key="2">
    <source>
        <dbReference type="ARBA" id="ARBA00023125"/>
    </source>
</evidence>
<feature type="DNA-binding region" description="H-T-H motif" evidence="4">
    <location>
        <begin position="37"/>
        <end position="56"/>
    </location>
</feature>
<sequence>MSTPPAPRKPRADAARNRDRILETARMLFAEKGSQVQLPEVARAAGVGIGTVYRHFPTLADLIDAAAEQRFDEIEAFARGLVEAEPGQGLVRYLHHVGETLAADSGLSAAIESARQSPGSAPRGASLTRLAAVLDDIIAGDRAAGTLREDCTTADVYLLVGAISATVRTGSGDWRRLVDLALDGLRPRS</sequence>
<evidence type="ECO:0000259" key="5">
    <source>
        <dbReference type="PROSITE" id="PS50977"/>
    </source>
</evidence>
<dbReference type="Pfam" id="PF00440">
    <property type="entry name" value="TetR_N"/>
    <property type="match status" value="1"/>
</dbReference>
<proteinExistence type="predicted"/>
<dbReference type="SUPFAM" id="SSF48498">
    <property type="entry name" value="Tetracyclin repressor-like, C-terminal domain"/>
    <property type="match status" value="1"/>
</dbReference>
<organism evidence="6 7">
    <name type="scientific">Nocardia transvalensis</name>
    <dbReference type="NCBI Taxonomy" id="37333"/>
    <lineage>
        <taxon>Bacteria</taxon>
        <taxon>Bacillati</taxon>
        <taxon>Actinomycetota</taxon>
        <taxon>Actinomycetes</taxon>
        <taxon>Mycobacteriales</taxon>
        <taxon>Nocardiaceae</taxon>
        <taxon>Nocardia</taxon>
    </lineage>
</organism>
<accession>A0A7W9PA96</accession>
<dbReference type="InterPro" id="IPR050109">
    <property type="entry name" value="HTH-type_TetR-like_transc_reg"/>
</dbReference>
<keyword evidence="1" id="KW-0805">Transcription regulation</keyword>
<dbReference type="GO" id="GO:0003700">
    <property type="term" value="F:DNA-binding transcription factor activity"/>
    <property type="evidence" value="ECO:0007669"/>
    <property type="project" value="TreeGrafter"/>
</dbReference>
<evidence type="ECO:0000256" key="1">
    <source>
        <dbReference type="ARBA" id="ARBA00023015"/>
    </source>
</evidence>
<dbReference type="EMBL" id="JACHIT010000001">
    <property type="protein sequence ID" value="MBB5911999.1"/>
    <property type="molecule type" value="Genomic_DNA"/>
</dbReference>
<dbReference type="GO" id="GO:0000976">
    <property type="term" value="F:transcription cis-regulatory region binding"/>
    <property type="evidence" value="ECO:0007669"/>
    <property type="project" value="TreeGrafter"/>
</dbReference>
<dbReference type="PROSITE" id="PS50977">
    <property type="entry name" value="HTH_TETR_2"/>
    <property type="match status" value="1"/>
</dbReference>
<protein>
    <submittedName>
        <fullName evidence="6">AcrR family transcriptional regulator</fullName>
    </submittedName>
</protein>